<dbReference type="EMBL" id="CP035913">
    <property type="protein sequence ID" value="QBE62405.1"/>
    <property type="molecule type" value="Genomic_DNA"/>
</dbReference>
<keyword evidence="1" id="KW-0472">Membrane</keyword>
<evidence type="ECO:0000313" key="3">
    <source>
        <dbReference type="Proteomes" id="UP000290637"/>
    </source>
</evidence>
<reference evidence="2 3" key="1">
    <citation type="submission" date="2019-02" db="EMBL/GenBank/DDBJ databases">
        <title>Draft Genome Sequences of Six Type Strains of the Genus Massilia.</title>
        <authorList>
            <person name="Miess H."/>
            <person name="Frediansyhah A."/>
            <person name="Gross H."/>
        </authorList>
    </citation>
    <scope>NUCLEOTIDE SEQUENCE [LARGE SCALE GENOMIC DNA]</scope>
    <source>
        <strain evidence="2 3">DSM 17473</strain>
    </source>
</reference>
<keyword evidence="3" id="KW-1185">Reference proteome</keyword>
<sequence>MNTNVQQNQEIEFEKIIKSLEAQFANAGAHLTIDSAARQLYAREIKRMADTLRSQANKGSISWEKAAVRAQESRNLVMEIVRNRSTPVGRAIAQKIKATGYTLNDLIARQTIRLHGERAIFSKLSPAKQNAIYAEIISSAGRSNAKVTRAMSRMAYAGRGLIVVALGLSVYNIATATNRSAAIKQEVAANSAGIAGGMAGGALAGLACGPGAPVCVTVGAFAGGALAAFGSTFIW</sequence>
<proteinExistence type="predicted"/>
<dbReference type="Proteomes" id="UP000290637">
    <property type="component" value="Chromosome"/>
</dbReference>
<name>A0A4P6KUS8_9BURK</name>
<evidence type="ECO:0000256" key="1">
    <source>
        <dbReference type="SAM" id="Phobius"/>
    </source>
</evidence>
<dbReference type="AlphaFoldDB" id="A0A4P6KUS8"/>
<dbReference type="RefSeq" id="WP_130185540.1">
    <property type="nucleotide sequence ID" value="NZ_CP035913.1"/>
</dbReference>
<gene>
    <name evidence="2" type="ORF">EWM63_04950</name>
</gene>
<organism evidence="2 3">
    <name type="scientific">Pseudoduganella lutea</name>
    <dbReference type="NCBI Taxonomy" id="321985"/>
    <lineage>
        <taxon>Bacteria</taxon>
        <taxon>Pseudomonadati</taxon>
        <taxon>Pseudomonadota</taxon>
        <taxon>Betaproteobacteria</taxon>
        <taxon>Burkholderiales</taxon>
        <taxon>Oxalobacteraceae</taxon>
        <taxon>Telluria group</taxon>
        <taxon>Pseudoduganella</taxon>
    </lineage>
</organism>
<dbReference type="OrthoDB" id="7869882at2"/>
<keyword evidence="1" id="KW-0812">Transmembrane</keyword>
<evidence type="ECO:0000313" key="2">
    <source>
        <dbReference type="EMBL" id="QBE62405.1"/>
    </source>
</evidence>
<accession>A0A4P6KUS8</accession>
<feature type="transmembrane region" description="Helical" evidence="1">
    <location>
        <begin position="156"/>
        <end position="174"/>
    </location>
</feature>
<keyword evidence="1" id="KW-1133">Transmembrane helix</keyword>
<dbReference type="KEGG" id="plue:EWM63_04950"/>
<protein>
    <submittedName>
        <fullName evidence="2">Uncharacterized protein</fullName>
    </submittedName>
</protein>